<name>A0ABX2QAR2_9HYPH</name>
<dbReference type="SMART" id="SM00318">
    <property type="entry name" value="SNc"/>
    <property type="match status" value="1"/>
</dbReference>
<reference evidence="2 3" key="1">
    <citation type="submission" date="2020-06" db="EMBL/GenBank/DDBJ databases">
        <title>Rhizobium sp.nov. isolated from the tomato plant.</title>
        <authorList>
            <person name="Thin K.K."/>
            <person name="Zhang X."/>
            <person name="He S."/>
        </authorList>
    </citation>
    <scope>NUCLEOTIDE SEQUENCE [LARGE SCALE GENOMIC DNA]</scope>
    <source>
        <strain evidence="2 3">DBTS2</strain>
    </source>
</reference>
<dbReference type="Pfam" id="PF00565">
    <property type="entry name" value="SNase"/>
    <property type="match status" value="1"/>
</dbReference>
<evidence type="ECO:0000313" key="3">
    <source>
        <dbReference type="Proteomes" id="UP000659172"/>
    </source>
</evidence>
<sequence>MKRFGAYIQVIACLIVAIATPGRARDAHFVAGPVTADLLRVVDGDTLLVSARPWPQQSIEVLVRLRGIDAPELRAKCPAARGSAHAARLLLGRLVGVGAPVILTNIAGDKYFGRVVADVRLSDDVNPAHELVAAGLAIPYDGAARRPCEASYSQ</sequence>
<accession>A0ABX2QAR2</accession>
<organism evidence="2 3">
    <name type="scientific">Mycoplana rhizolycopersici</name>
    <dbReference type="NCBI Taxonomy" id="2746702"/>
    <lineage>
        <taxon>Bacteria</taxon>
        <taxon>Pseudomonadati</taxon>
        <taxon>Pseudomonadota</taxon>
        <taxon>Alphaproteobacteria</taxon>
        <taxon>Hyphomicrobiales</taxon>
        <taxon>Rhizobiaceae</taxon>
        <taxon>Mycoplana</taxon>
    </lineage>
</organism>
<dbReference type="InterPro" id="IPR035437">
    <property type="entry name" value="SNase_OB-fold_sf"/>
</dbReference>
<evidence type="ECO:0000313" key="2">
    <source>
        <dbReference type="EMBL" id="NVP54034.1"/>
    </source>
</evidence>
<dbReference type="RefSeq" id="WP_176948079.1">
    <property type="nucleotide sequence ID" value="NZ_JABXYK010000001.1"/>
</dbReference>
<gene>
    <name evidence="2" type="ORF">HV823_02080</name>
</gene>
<dbReference type="PROSITE" id="PS50830">
    <property type="entry name" value="TNASE_3"/>
    <property type="match status" value="1"/>
</dbReference>
<dbReference type="EMBL" id="JABXYK010000001">
    <property type="protein sequence ID" value="NVP54034.1"/>
    <property type="molecule type" value="Genomic_DNA"/>
</dbReference>
<comment type="caution">
    <text evidence="2">The sequence shown here is derived from an EMBL/GenBank/DDBJ whole genome shotgun (WGS) entry which is preliminary data.</text>
</comment>
<dbReference type="InterPro" id="IPR016071">
    <property type="entry name" value="Staphylococal_nuclease_OB-fold"/>
</dbReference>
<dbReference type="SUPFAM" id="SSF50199">
    <property type="entry name" value="Staphylococcal nuclease"/>
    <property type="match status" value="1"/>
</dbReference>
<proteinExistence type="predicted"/>
<dbReference type="Gene3D" id="2.40.50.90">
    <property type="match status" value="1"/>
</dbReference>
<feature type="domain" description="TNase-like" evidence="1">
    <location>
        <begin position="32"/>
        <end position="154"/>
    </location>
</feature>
<protein>
    <submittedName>
        <fullName evidence="2">Thermonuclease family protein</fullName>
    </submittedName>
</protein>
<dbReference type="Proteomes" id="UP000659172">
    <property type="component" value="Unassembled WGS sequence"/>
</dbReference>
<evidence type="ECO:0000259" key="1">
    <source>
        <dbReference type="PROSITE" id="PS50830"/>
    </source>
</evidence>
<keyword evidence="3" id="KW-1185">Reference proteome</keyword>